<comment type="similarity">
    <text evidence="2">Belongs to the FPP/GGPP synthase family.</text>
</comment>
<evidence type="ECO:0000256" key="3">
    <source>
        <dbReference type="ARBA" id="ARBA00022679"/>
    </source>
</evidence>
<dbReference type="GO" id="GO:0046872">
    <property type="term" value="F:metal ion binding"/>
    <property type="evidence" value="ECO:0007669"/>
    <property type="project" value="UniProtKB-KW"/>
</dbReference>
<dbReference type="GO" id="GO:0008299">
    <property type="term" value="P:isoprenoid biosynthetic process"/>
    <property type="evidence" value="ECO:0007669"/>
    <property type="project" value="UniProtKB-KW"/>
</dbReference>
<dbReference type="Gene3D" id="1.10.600.10">
    <property type="entry name" value="Farnesyl Diphosphate Synthase"/>
    <property type="match status" value="2"/>
</dbReference>
<evidence type="ECO:0000256" key="6">
    <source>
        <dbReference type="ARBA" id="ARBA00023229"/>
    </source>
</evidence>
<accession>A0A7S2PSS8</accession>
<dbReference type="InterPro" id="IPR033749">
    <property type="entry name" value="Polyprenyl_synt_CS"/>
</dbReference>
<dbReference type="InterPro" id="IPR008949">
    <property type="entry name" value="Isoprenoid_synthase_dom_sf"/>
</dbReference>
<keyword evidence="5" id="KW-0460">Magnesium</keyword>
<dbReference type="AlphaFoldDB" id="A0A7S2PSS8"/>
<dbReference type="PANTHER" id="PTHR12001:SF69">
    <property type="entry name" value="ALL TRANS-POLYPRENYL-DIPHOSPHATE SYNTHASE PDSS1"/>
    <property type="match status" value="1"/>
</dbReference>
<gene>
    <name evidence="8" type="ORF">BRAN1462_LOCUS43512</name>
</gene>
<evidence type="ECO:0000256" key="1">
    <source>
        <dbReference type="ARBA" id="ARBA00001946"/>
    </source>
</evidence>
<evidence type="ECO:0000256" key="2">
    <source>
        <dbReference type="ARBA" id="ARBA00006706"/>
    </source>
</evidence>
<feature type="region of interest" description="Disordered" evidence="7">
    <location>
        <begin position="300"/>
        <end position="322"/>
    </location>
</feature>
<dbReference type="InterPro" id="IPR000092">
    <property type="entry name" value="Polyprenyl_synt"/>
</dbReference>
<sequence>MLHAEEQWEVELKADGKTFLEVAASFVRHLTDPTKPFMALRQPNISSALLGLDANPLIWSRYGMDLIGLTFEGSFGMSSASPEQNRNRKVSLLGGDSLYATAQWAMANLDSRACRKLIAKTIAKYSDGQLRKRELLWCTDLTIRQYLELEKFAGVATFFGASSACAALVNSVDEGIAEQMAEFGYDIGLVVALLKDTRTPSIKSALERGRMTAPIIYALERDPGLRTLLGRRMGQAGDVEDALRRIKACGLDDTLLLVNRISYRAAARLDCLQDSKEKEALITLISGMGCLPLPRADEPEAAATWHEDEQRSPDAAPSDVERRKDRFDLKIANLRLKAQLQRMQSAERESRERLDGIKDVAAGVPVVARERPAMVGLGLENNDVQVDWLIWGGLERRAPLPDDLDLDSLLRCVAGDQLEVQRRLLALGNSAESRKLQHAIREVFSAGGKRLRPALCHLVHRMLRCPLSTPRTRETEEAAGDALASEPVLELAVAIEIIHTASLIHDDILDDADTRRQRKTIHQVFGPDVAVLSGDFLFAHASGLVENLDNDQVTRLVSLVIEQFGYGELSQSAKQFDVNVTLFEYMKKSFYKTASLLAAACRASAVLSGPSREVCDMMYSYGFYLGLAFQIADDVLDFVGSGKEMGKPAAQDLREGLLTAPVILCLNGHPDLGVEPGPRAQELRQLVLSRFSRGPEDLQAAVDIVREDGGVQRAYRLADQMANKALEALTLAAPADSDARRSLAGLTRWAVRRKA</sequence>
<comment type="cofactor">
    <cofactor evidence="1">
        <name>Mg(2+)</name>
        <dbReference type="ChEBI" id="CHEBI:18420"/>
    </cofactor>
</comment>
<dbReference type="GO" id="GO:1901663">
    <property type="term" value="P:quinone biosynthetic process"/>
    <property type="evidence" value="ECO:0007669"/>
    <property type="project" value="UniProtKB-ARBA"/>
</dbReference>
<proteinExistence type="inferred from homology"/>
<dbReference type="PANTHER" id="PTHR12001">
    <property type="entry name" value="GERANYLGERANYL PYROPHOSPHATE SYNTHASE"/>
    <property type="match status" value="1"/>
</dbReference>
<protein>
    <submittedName>
        <fullName evidence="8">Uncharacterized protein</fullName>
    </submittedName>
</protein>
<dbReference type="Pfam" id="PF00348">
    <property type="entry name" value="polyprenyl_synt"/>
    <property type="match status" value="2"/>
</dbReference>
<name>A0A7S2PSS8_9DINO</name>
<dbReference type="EMBL" id="HBGW01068304">
    <property type="protein sequence ID" value="CAD9617476.1"/>
    <property type="molecule type" value="Transcribed_RNA"/>
</dbReference>
<evidence type="ECO:0000256" key="4">
    <source>
        <dbReference type="ARBA" id="ARBA00022723"/>
    </source>
</evidence>
<dbReference type="PROSITE" id="PS00444">
    <property type="entry name" value="POLYPRENYL_SYNTHASE_2"/>
    <property type="match status" value="1"/>
</dbReference>
<evidence type="ECO:0000313" key="8">
    <source>
        <dbReference type="EMBL" id="CAD9617476.1"/>
    </source>
</evidence>
<keyword evidence="3" id="KW-0808">Transferase</keyword>
<keyword evidence="4" id="KW-0479">Metal-binding</keyword>
<dbReference type="SFLD" id="SFLDS00005">
    <property type="entry name" value="Isoprenoid_Synthase_Type_I"/>
    <property type="match status" value="1"/>
</dbReference>
<dbReference type="CDD" id="cd00685">
    <property type="entry name" value="Trans_IPPS_HT"/>
    <property type="match status" value="1"/>
</dbReference>
<organism evidence="8">
    <name type="scientific">Zooxanthella nutricula</name>
    <dbReference type="NCBI Taxonomy" id="1333877"/>
    <lineage>
        <taxon>Eukaryota</taxon>
        <taxon>Sar</taxon>
        <taxon>Alveolata</taxon>
        <taxon>Dinophyceae</taxon>
        <taxon>Peridiniales</taxon>
        <taxon>Peridiniales incertae sedis</taxon>
        <taxon>Zooxanthella</taxon>
    </lineage>
</organism>
<evidence type="ECO:0000256" key="5">
    <source>
        <dbReference type="ARBA" id="ARBA00022842"/>
    </source>
</evidence>
<evidence type="ECO:0000256" key="7">
    <source>
        <dbReference type="SAM" id="MobiDB-lite"/>
    </source>
</evidence>
<dbReference type="SUPFAM" id="SSF48576">
    <property type="entry name" value="Terpenoid synthases"/>
    <property type="match status" value="2"/>
</dbReference>
<dbReference type="GO" id="GO:0004659">
    <property type="term" value="F:prenyltransferase activity"/>
    <property type="evidence" value="ECO:0007669"/>
    <property type="project" value="InterPro"/>
</dbReference>
<reference evidence="8" key="1">
    <citation type="submission" date="2021-01" db="EMBL/GenBank/DDBJ databases">
        <authorList>
            <person name="Corre E."/>
            <person name="Pelletier E."/>
            <person name="Niang G."/>
            <person name="Scheremetjew M."/>
            <person name="Finn R."/>
            <person name="Kale V."/>
            <person name="Holt S."/>
            <person name="Cochrane G."/>
            <person name="Meng A."/>
            <person name="Brown T."/>
            <person name="Cohen L."/>
        </authorList>
    </citation>
    <scope>NUCLEOTIDE SEQUENCE</scope>
    <source>
        <strain evidence="8">RCC3387</strain>
    </source>
</reference>
<keyword evidence="6" id="KW-0414">Isoprene biosynthesis</keyword>